<reference evidence="1 2" key="1">
    <citation type="submission" date="2016-07" db="EMBL/GenBank/DDBJ databases">
        <title>Multiple horizontal gene transfer events from other fungi enriched the ability of initially mycotrophic Trichoderma (Ascomycota) to feed on dead plant biomass.</title>
        <authorList>
            <consortium name="DOE Joint Genome Institute"/>
            <person name="Aerts A."/>
            <person name="Atanasova L."/>
            <person name="Chenthamara K."/>
            <person name="Zhang J."/>
            <person name="Grujic M."/>
            <person name="Henrissat B."/>
            <person name="Kuo A."/>
            <person name="Salamov A."/>
            <person name="Lipzen A."/>
            <person name="Labutti K."/>
            <person name="Barry K."/>
            <person name="Miao Y."/>
            <person name="Rahimi M.J."/>
            <person name="Shen Q."/>
            <person name="Grigoriev I.V."/>
            <person name="Kubicek C.P."/>
            <person name="Druzhinina I.S."/>
        </authorList>
    </citation>
    <scope>NUCLEOTIDE SEQUENCE [LARGE SCALE GENOMIC DNA]</scope>
    <source>
        <strain evidence="1 2">CBS 226.95</strain>
    </source>
</reference>
<evidence type="ECO:0000313" key="2">
    <source>
        <dbReference type="Proteomes" id="UP000241690"/>
    </source>
</evidence>
<organism evidence="1 2">
    <name type="scientific">Trichoderma harzianum CBS 226.95</name>
    <dbReference type="NCBI Taxonomy" id="983964"/>
    <lineage>
        <taxon>Eukaryota</taxon>
        <taxon>Fungi</taxon>
        <taxon>Dikarya</taxon>
        <taxon>Ascomycota</taxon>
        <taxon>Pezizomycotina</taxon>
        <taxon>Sordariomycetes</taxon>
        <taxon>Hypocreomycetidae</taxon>
        <taxon>Hypocreales</taxon>
        <taxon>Hypocreaceae</taxon>
        <taxon>Trichoderma</taxon>
    </lineage>
</organism>
<proteinExistence type="predicted"/>
<feature type="non-terminal residue" evidence="1">
    <location>
        <position position="1"/>
    </location>
</feature>
<sequence>DSPIPNQTVSHLVRNKSKVPCSLPSSPFTIPITHARNTHTRTIHTGLVTSRRKRRACFFFCFFLFLFPDSSRPGPPSAIRLLLRFHSA</sequence>
<dbReference type="EMBL" id="KZ679675">
    <property type="protein sequence ID" value="PTB60524.1"/>
    <property type="molecule type" value="Genomic_DNA"/>
</dbReference>
<name>A0A2T4ATX9_TRIHA</name>
<keyword evidence="2" id="KW-1185">Reference proteome</keyword>
<feature type="non-terminal residue" evidence="1">
    <location>
        <position position="88"/>
    </location>
</feature>
<dbReference type="Proteomes" id="UP000241690">
    <property type="component" value="Unassembled WGS sequence"/>
</dbReference>
<accession>A0A2T4ATX9</accession>
<evidence type="ECO:0000313" key="1">
    <source>
        <dbReference type="EMBL" id="PTB60524.1"/>
    </source>
</evidence>
<dbReference type="RefSeq" id="XP_024780201.1">
    <property type="nucleotide sequence ID" value="XM_024912464.1"/>
</dbReference>
<protein>
    <submittedName>
        <fullName evidence="1">Uncharacterized protein</fullName>
    </submittedName>
</protein>
<dbReference type="GeneID" id="36621023"/>
<dbReference type="AlphaFoldDB" id="A0A2T4ATX9"/>
<gene>
    <name evidence="1" type="ORF">M431DRAFT_131280</name>
</gene>